<dbReference type="Proteomes" id="UP000014316">
    <property type="component" value="Unassembled WGS sequence"/>
</dbReference>
<accession>A0A829GJ38</accession>
<protein>
    <recommendedName>
        <fullName evidence="3">Role in replication</fullName>
    </recommendedName>
</protein>
<sequence length="114" mass="12990">MFELEEGMTMKTLYKGRPAYVWEISKTGERPDWIEEALSKNNIYWLDNRVRILMTALRPPVVKKLKMGEGGTIGGGVDALGVYAYGYVGDFLDATNQRVVSKERFLKHYQILGV</sequence>
<proteinExistence type="predicted"/>
<dbReference type="EMBL" id="ANJW01000192">
    <property type="protein sequence ID" value="EPC57487.1"/>
    <property type="molecule type" value="Genomic_DNA"/>
</dbReference>
<reference evidence="1 2" key="1">
    <citation type="journal article" date="2013" name="PLoS ONE">
        <title>Lactobacillus paracasei comparative genomics: towards species pan-genome definition and exploitation of diversity.</title>
        <authorList>
            <person name="Smokvina T."/>
            <person name="Wels M."/>
            <person name="Polka J."/>
            <person name="Chervaux C."/>
            <person name="Brisse S."/>
            <person name="Boekhorst J."/>
            <person name="van Hylckama Vlieg J.E."/>
            <person name="Siezen R.J."/>
        </authorList>
    </citation>
    <scope>NUCLEOTIDE SEQUENCE [LARGE SCALE GENOMIC DNA]</scope>
    <source>
        <strain evidence="1 2">Lpp123</strain>
    </source>
</reference>
<evidence type="ECO:0000313" key="2">
    <source>
        <dbReference type="Proteomes" id="UP000014316"/>
    </source>
</evidence>
<evidence type="ECO:0000313" key="1">
    <source>
        <dbReference type="EMBL" id="EPC57487.1"/>
    </source>
</evidence>
<dbReference type="AlphaFoldDB" id="A0A829GJ38"/>
<evidence type="ECO:0008006" key="3">
    <source>
        <dbReference type="Google" id="ProtNLM"/>
    </source>
</evidence>
<comment type="caution">
    <text evidence="1">The sequence shown here is derived from an EMBL/GenBank/DDBJ whole genome shotgun (WGS) entry which is preliminary data.</text>
</comment>
<organism evidence="1 2">
    <name type="scientific">Lacticaseibacillus paracasei subsp. paracasei Lpp123</name>
    <dbReference type="NCBI Taxonomy" id="1256201"/>
    <lineage>
        <taxon>Bacteria</taxon>
        <taxon>Bacillati</taxon>
        <taxon>Bacillota</taxon>
        <taxon>Bacilli</taxon>
        <taxon>Lactobacillales</taxon>
        <taxon>Lactobacillaceae</taxon>
        <taxon>Lacticaseibacillus</taxon>
    </lineage>
</organism>
<name>A0A829GJ38_LACPA</name>
<gene>
    <name evidence="1" type="ORF">Lpp123_03334</name>
</gene>